<dbReference type="InterPro" id="IPR049900">
    <property type="entry name" value="PKS_mFAS_DH"/>
</dbReference>
<feature type="active site" description="Proton acceptor; for dehydratase activity" evidence="4">
    <location>
        <position position="1096"/>
    </location>
</feature>
<feature type="compositionally biased region" description="Low complexity" evidence="5">
    <location>
        <begin position="985"/>
        <end position="998"/>
    </location>
</feature>
<dbReference type="InterPro" id="IPR014043">
    <property type="entry name" value="Acyl_transferase_dom"/>
</dbReference>
<dbReference type="GO" id="GO:0004315">
    <property type="term" value="F:3-oxoacyl-[acyl-carrier-protein] synthase activity"/>
    <property type="evidence" value="ECO:0007669"/>
    <property type="project" value="InterPro"/>
</dbReference>
<dbReference type="Pfam" id="PF00109">
    <property type="entry name" value="ketoacyl-synt"/>
    <property type="match status" value="1"/>
</dbReference>
<feature type="region of interest" description="C-terminal hotdog fold" evidence="4">
    <location>
        <begin position="1219"/>
        <end position="1367"/>
    </location>
</feature>
<dbReference type="Proteomes" id="UP000321805">
    <property type="component" value="Chromosome"/>
</dbReference>
<dbReference type="CDD" id="cd00833">
    <property type="entry name" value="PKS"/>
    <property type="match status" value="1"/>
</dbReference>
<name>A0A5B8U5C8_9ACTN</name>
<dbReference type="SMART" id="SM00827">
    <property type="entry name" value="PKS_AT"/>
    <property type="match status" value="1"/>
</dbReference>
<keyword evidence="1" id="KW-0596">Phosphopantetheine</keyword>
<dbReference type="InterPro" id="IPR016036">
    <property type="entry name" value="Malonyl_transacylase_ACP-bd"/>
</dbReference>
<evidence type="ECO:0000256" key="3">
    <source>
        <dbReference type="ARBA" id="ARBA00022679"/>
    </source>
</evidence>
<dbReference type="InterPro" id="IPR032821">
    <property type="entry name" value="PKS_assoc"/>
</dbReference>
<organism evidence="8 9">
    <name type="scientific">Baekduia soli</name>
    <dbReference type="NCBI Taxonomy" id="496014"/>
    <lineage>
        <taxon>Bacteria</taxon>
        <taxon>Bacillati</taxon>
        <taxon>Actinomycetota</taxon>
        <taxon>Thermoleophilia</taxon>
        <taxon>Solirubrobacterales</taxon>
        <taxon>Baekduiaceae</taxon>
        <taxon>Baekduia</taxon>
    </lineage>
</organism>
<keyword evidence="3 8" id="KW-0808">Transferase</keyword>
<dbReference type="SMART" id="SM00825">
    <property type="entry name" value="PKS_KS"/>
    <property type="match status" value="1"/>
</dbReference>
<dbReference type="InterPro" id="IPR037143">
    <property type="entry name" value="4-PPantetheinyl_Trfase_dom_sf"/>
</dbReference>
<feature type="region of interest" description="N-terminal hotdog fold" evidence="4">
    <location>
        <begin position="1064"/>
        <end position="1204"/>
    </location>
</feature>
<dbReference type="SUPFAM" id="SSF55048">
    <property type="entry name" value="Probable ACP-binding domain of malonyl-CoA ACP transacylase"/>
    <property type="match status" value="1"/>
</dbReference>
<keyword evidence="2" id="KW-0597">Phosphoprotein</keyword>
<dbReference type="PROSITE" id="PS00606">
    <property type="entry name" value="KS3_1"/>
    <property type="match status" value="1"/>
</dbReference>
<dbReference type="SUPFAM" id="SSF56214">
    <property type="entry name" value="4'-phosphopantetheinyl transferase"/>
    <property type="match status" value="2"/>
</dbReference>
<dbReference type="Gene3D" id="3.90.470.20">
    <property type="entry name" value="4'-phosphopantetheinyl transferase domain"/>
    <property type="match status" value="2"/>
</dbReference>
<sequence>MTAAAASVPGGIAITGMACLFPGAPGLDAYWRNILSGTDAVTDPPPESWDPDVYYDPEFRDQDRTYCKRGGYLGSLASFAPLAHGIPPVDVGGEPDQWLALQVATDALADAGATELPQHVRERTSVVLGKGTYLNGGNAIAVQRGLVVGQTIELIRRLHPEHTEAELEALRRELQGQLPPLGPETVPGLIPNIIVGRIANRLDLRGPSYTVDGACASSLLAVRLAMRDLRSGECDLALAGGAQVWMPVATLNLFCRLGALSRTQQIRPFDEHADGTLLGEGIGMIVLKRLEDARRDGDRVYAVLRGAGASSDGRGTTVMAPRVEGEELALRRAYDDAGVSPRSVGLIEAHGTGTPVGDVVELEALTRVFGARDALLPRCAIGTVKSMISHTIPAAGVAGIIKTALALHHRVLPPTLHCETPNPKLGLEQSPFYINTETRPWIHGGAEPRRAGVNAFGFGGANAHVVLEEVPGTPGADHRPPWDSELCVLERATQAELADAARGLAVAVAAAPELGLTDLAFTLAGELGTVDAPLRLAVVATSVEDLRGKLLQAAEKLADPACRRIKSVSGIYYAAQPLGREGKVALVFPGEGAQYPGMLADLCLHFPQARETFDRIDRLYADHPRGHLLSDWVYPRPALSDEERARNDAQLMELDIAVESVLTANAALHAVMSGLLRRVDATVGHSTGEHSAAMVAGALDLDTDERLGGFCRGLNDAYAAADERHDVPRAVLLALGADAAKAAEIAAAAGGELHLAMDNCPHQVVLVGEREAVARAHALASADGIVAEQLPYDRAVHTPMFEPFAEDLRKVFAGLPVRRPHTALYSCTTAARCPEEPEEIRTLLGEHWTSAVRFRETIEALYADGVRVFVEAGPRGNMTSFIEDTLRGRPSVAVACDVRRRSGTAQLNHVCGLLAVHDADVDVAALFAGRGAREVDWRAPTASEGRPPAPRIALSTRWPMLALSEEDGARLGARAPAAPAPPAPVANGNGNGHHAAPAPVAAPAPAAAVLEPAPAWDAPLPVGGDEVTAAVAEHLATMERFLHAGSEVMHAYLAGAAGAAGAALPLLGEVVACDPGVELRARRLVDPEHDRYLLHHTLGRAVARTDPDLAALAVMPMAMSLELMAEAAAALVPGRIVTGLRDVRAHRWLAWADAPRTLELTARRLPAADADADAVRVELRDPDADGEGGAPVVEGTVLLAGAHPVRPAPLAAALAGAGPGDCPPERLYEDVMFHGPLWQGVRAMDLVGPAAARARLEVLPQDGLLRGDPAPALVLDPVALDAAGQVIGFWAAQQLHRGRVVFPFRLAALDLFGPRPADGTALDCVAAIATEGDALVRSDIEVADAEGGCWMRLTGWEDRRFDVPDRFAPLTVPGALAPLSTQWATPVSALGLPAAACRRIDARLPADAALWKPVWARRVLGRGERERFDALRGPERRQLEWLGARTAAKEAVAGLLADGTGLELQPADLEIAADELGAPRVACPALDGLEVEPVVSLAHTGGHAFGLALLAPRGAGARIGIDVELVRPRPEGFAEAALRDGERALLGGVAPQDADEWVLRCWCAKEAAGKATGIGVVTGDEGSPEVAGIDVASGTVVVRTAGREVVVPTRREDDLVVAVTIVTNEPEERR</sequence>
<dbReference type="Gene3D" id="3.40.366.10">
    <property type="entry name" value="Malonyl-Coenzyme A Acyl Carrier Protein, domain 2"/>
    <property type="match status" value="1"/>
</dbReference>
<dbReference type="Gene3D" id="3.40.47.10">
    <property type="match status" value="1"/>
</dbReference>
<dbReference type="KEGG" id="bsol:FSW04_12630"/>
<dbReference type="OrthoDB" id="9778690at2"/>
<dbReference type="InterPro" id="IPR014031">
    <property type="entry name" value="Ketoacyl_synth_C"/>
</dbReference>
<dbReference type="InterPro" id="IPR001227">
    <property type="entry name" value="Ac_transferase_dom_sf"/>
</dbReference>
<dbReference type="RefSeq" id="WP_146919743.1">
    <property type="nucleotide sequence ID" value="NZ_CP042430.1"/>
</dbReference>
<protein>
    <submittedName>
        <fullName evidence="8">Acyltransferase domain-containing protein</fullName>
    </submittedName>
</protein>
<evidence type="ECO:0000259" key="7">
    <source>
        <dbReference type="PROSITE" id="PS52019"/>
    </source>
</evidence>
<evidence type="ECO:0000256" key="1">
    <source>
        <dbReference type="ARBA" id="ARBA00022450"/>
    </source>
</evidence>
<dbReference type="EMBL" id="CP042430">
    <property type="protein sequence ID" value="QEC48329.1"/>
    <property type="molecule type" value="Genomic_DNA"/>
</dbReference>
<evidence type="ECO:0000313" key="8">
    <source>
        <dbReference type="EMBL" id="QEC48329.1"/>
    </source>
</evidence>
<evidence type="ECO:0000259" key="6">
    <source>
        <dbReference type="PROSITE" id="PS52004"/>
    </source>
</evidence>
<dbReference type="InterPro" id="IPR008278">
    <property type="entry name" value="4-PPantetheinyl_Trfase_dom"/>
</dbReference>
<dbReference type="PANTHER" id="PTHR43074:SF1">
    <property type="entry name" value="BETA-KETOACYL SYNTHASE FAMILY PROTEIN-RELATED"/>
    <property type="match status" value="1"/>
</dbReference>
<proteinExistence type="predicted"/>
<dbReference type="Pfam" id="PF01648">
    <property type="entry name" value="ACPS"/>
    <property type="match status" value="1"/>
</dbReference>
<dbReference type="InterPro" id="IPR016035">
    <property type="entry name" value="Acyl_Trfase/lysoPLipase"/>
</dbReference>
<dbReference type="InterPro" id="IPR014030">
    <property type="entry name" value="Ketoacyl_synth_N"/>
</dbReference>
<dbReference type="Gene3D" id="3.10.129.110">
    <property type="entry name" value="Polyketide synthase dehydratase"/>
    <property type="match status" value="1"/>
</dbReference>
<dbReference type="InterPro" id="IPR018201">
    <property type="entry name" value="Ketoacyl_synth_AS"/>
</dbReference>
<evidence type="ECO:0000256" key="4">
    <source>
        <dbReference type="PROSITE-ProRule" id="PRU01363"/>
    </source>
</evidence>
<dbReference type="GO" id="GO:0006633">
    <property type="term" value="P:fatty acid biosynthetic process"/>
    <property type="evidence" value="ECO:0007669"/>
    <property type="project" value="InterPro"/>
</dbReference>
<reference evidence="8 9" key="1">
    <citation type="journal article" date="2018" name="J. Microbiol.">
        <title>Baekduia soli gen. nov., sp. nov., a novel bacterium isolated from the soil of Baekdu Mountain and proposal of a novel family name, Baekduiaceae fam. nov.</title>
        <authorList>
            <person name="An D.S."/>
            <person name="Siddiqi M.Z."/>
            <person name="Kim K.H."/>
            <person name="Yu H.S."/>
            <person name="Im W.T."/>
        </authorList>
    </citation>
    <scope>NUCLEOTIDE SEQUENCE [LARGE SCALE GENOMIC DNA]</scope>
    <source>
        <strain evidence="8 9">BR7-21</strain>
    </source>
</reference>
<dbReference type="Pfam" id="PF00698">
    <property type="entry name" value="Acyl_transf_1"/>
    <property type="match status" value="1"/>
</dbReference>
<dbReference type="PROSITE" id="PS52019">
    <property type="entry name" value="PKS_MFAS_DH"/>
    <property type="match status" value="1"/>
</dbReference>
<dbReference type="InterPro" id="IPR049551">
    <property type="entry name" value="PKS_DH_C"/>
</dbReference>
<dbReference type="Gene3D" id="3.30.70.250">
    <property type="entry name" value="Malonyl-CoA ACP transacylase, ACP-binding"/>
    <property type="match status" value="1"/>
</dbReference>
<dbReference type="SUPFAM" id="SSF53901">
    <property type="entry name" value="Thiolase-like"/>
    <property type="match status" value="1"/>
</dbReference>
<feature type="active site" description="Proton donor; for dehydratase activity" evidence="4">
    <location>
        <position position="1281"/>
    </location>
</feature>
<evidence type="ECO:0000313" key="9">
    <source>
        <dbReference type="Proteomes" id="UP000321805"/>
    </source>
</evidence>
<gene>
    <name evidence="8" type="ORF">FSW04_12630</name>
</gene>
<dbReference type="PROSITE" id="PS52004">
    <property type="entry name" value="KS3_2"/>
    <property type="match status" value="1"/>
</dbReference>
<dbReference type="Pfam" id="PF02801">
    <property type="entry name" value="Ketoacyl-synt_C"/>
    <property type="match status" value="1"/>
</dbReference>
<dbReference type="PANTHER" id="PTHR43074">
    <property type="entry name" value="OMEGA-3 POLYUNSATURATED FATTY ACID SYNTHASE PFAB-RELATED"/>
    <property type="match status" value="1"/>
</dbReference>
<dbReference type="Pfam" id="PF14765">
    <property type="entry name" value="PS-DH"/>
    <property type="match status" value="1"/>
</dbReference>
<dbReference type="SUPFAM" id="SSF52151">
    <property type="entry name" value="FabD/lysophospholipase-like"/>
    <property type="match status" value="1"/>
</dbReference>
<keyword evidence="8" id="KW-0012">Acyltransferase</keyword>
<evidence type="ECO:0000256" key="5">
    <source>
        <dbReference type="SAM" id="MobiDB-lite"/>
    </source>
</evidence>
<keyword evidence="9" id="KW-1185">Reference proteome</keyword>
<dbReference type="InterPro" id="IPR020841">
    <property type="entry name" value="PKS_Beta-ketoAc_synthase_dom"/>
</dbReference>
<dbReference type="InterPro" id="IPR042104">
    <property type="entry name" value="PKS_dehydratase_sf"/>
</dbReference>
<feature type="region of interest" description="Disordered" evidence="5">
    <location>
        <begin position="973"/>
        <end position="998"/>
    </location>
</feature>
<accession>A0A5B8U5C8</accession>
<dbReference type="GO" id="GO:0000287">
    <property type="term" value="F:magnesium ion binding"/>
    <property type="evidence" value="ECO:0007669"/>
    <property type="project" value="InterPro"/>
</dbReference>
<feature type="domain" description="PKS/mFAS DH" evidence="7">
    <location>
        <begin position="1064"/>
        <end position="1367"/>
    </location>
</feature>
<dbReference type="Pfam" id="PF16197">
    <property type="entry name" value="KAsynt_C_assoc"/>
    <property type="match status" value="1"/>
</dbReference>
<evidence type="ECO:0000256" key="2">
    <source>
        <dbReference type="ARBA" id="ARBA00022553"/>
    </source>
</evidence>
<dbReference type="InterPro" id="IPR052568">
    <property type="entry name" value="PKS-FAS_Synthase"/>
</dbReference>
<dbReference type="InterPro" id="IPR016039">
    <property type="entry name" value="Thiolase-like"/>
</dbReference>
<dbReference type="GO" id="GO:0008897">
    <property type="term" value="F:holo-[acyl-carrier-protein] synthase activity"/>
    <property type="evidence" value="ECO:0007669"/>
    <property type="project" value="InterPro"/>
</dbReference>
<feature type="domain" description="Ketosynthase family 3 (KS3)" evidence="6">
    <location>
        <begin position="9"/>
        <end position="469"/>
    </location>
</feature>